<dbReference type="EMBL" id="JAQOUE010000001">
    <property type="protein sequence ID" value="MDT7043569.1"/>
    <property type="molecule type" value="Genomic_DNA"/>
</dbReference>
<dbReference type="RefSeq" id="WP_313834135.1">
    <property type="nucleotide sequence ID" value="NZ_JAQOUE010000001.1"/>
</dbReference>
<accession>A0ABU3KBG3</accession>
<organism evidence="3 4">
    <name type="scientific">Candidatus Nitronereus thalassa</name>
    <dbReference type="NCBI Taxonomy" id="3020898"/>
    <lineage>
        <taxon>Bacteria</taxon>
        <taxon>Pseudomonadati</taxon>
        <taxon>Nitrospirota</taxon>
        <taxon>Nitrospiria</taxon>
        <taxon>Nitrospirales</taxon>
        <taxon>Nitrospiraceae</taxon>
        <taxon>Candidatus Nitronereus</taxon>
    </lineage>
</organism>
<keyword evidence="2" id="KW-0472">Membrane</keyword>
<evidence type="ECO:0000256" key="1">
    <source>
        <dbReference type="SAM" id="MobiDB-lite"/>
    </source>
</evidence>
<sequence length="204" mass="22943">MKTLSHYIAFIVSLLAGLRLLLEQLIHAGLIEETGLATEWMDLLMHVALAPLPVSNFLILVVSLSVLGILLVFGQTKQRPRRKRPKPLTPPHPPTHTAPQPLTHPLPANNAVISQAQVDEEWRNLEEADQEVIREMIVQEGLWESDIGALQQVRGLRAQPTRGESLADRVSFVQCDYAGYYSIRPEFRVLLENILTAEYAEEAR</sequence>
<gene>
    <name evidence="3" type="ORF">PPG34_14525</name>
</gene>
<comment type="caution">
    <text evidence="3">The sequence shown here is derived from an EMBL/GenBank/DDBJ whole genome shotgun (WGS) entry which is preliminary data.</text>
</comment>
<feature type="compositionally biased region" description="Pro residues" evidence="1">
    <location>
        <begin position="87"/>
        <end position="96"/>
    </location>
</feature>
<evidence type="ECO:0000256" key="2">
    <source>
        <dbReference type="SAM" id="Phobius"/>
    </source>
</evidence>
<feature type="compositionally biased region" description="Low complexity" evidence="1">
    <location>
        <begin position="97"/>
        <end position="106"/>
    </location>
</feature>
<protein>
    <recommendedName>
        <fullName evidence="5">DUF4129 domain-containing protein</fullName>
    </recommendedName>
</protein>
<evidence type="ECO:0000313" key="4">
    <source>
        <dbReference type="Proteomes" id="UP001250932"/>
    </source>
</evidence>
<name>A0ABU3KBG3_9BACT</name>
<evidence type="ECO:0008006" key="5">
    <source>
        <dbReference type="Google" id="ProtNLM"/>
    </source>
</evidence>
<keyword evidence="2" id="KW-1133">Transmembrane helix</keyword>
<dbReference type="Proteomes" id="UP001250932">
    <property type="component" value="Unassembled WGS sequence"/>
</dbReference>
<feature type="region of interest" description="Disordered" evidence="1">
    <location>
        <begin position="78"/>
        <end position="106"/>
    </location>
</feature>
<feature type="transmembrane region" description="Helical" evidence="2">
    <location>
        <begin position="52"/>
        <end position="74"/>
    </location>
</feature>
<keyword evidence="4" id="KW-1185">Reference proteome</keyword>
<keyword evidence="2" id="KW-0812">Transmembrane</keyword>
<proteinExistence type="predicted"/>
<evidence type="ECO:0000313" key="3">
    <source>
        <dbReference type="EMBL" id="MDT7043569.1"/>
    </source>
</evidence>
<reference evidence="3 4" key="1">
    <citation type="journal article" date="2023" name="ISME J.">
        <title>Cultivation and genomic characterization of novel and ubiquitous marine nitrite-oxidizing bacteria from the Nitrospirales.</title>
        <authorList>
            <person name="Mueller A.J."/>
            <person name="Daebeler A."/>
            <person name="Herbold C.W."/>
            <person name="Kirkegaard R.H."/>
            <person name="Daims H."/>
        </authorList>
    </citation>
    <scope>NUCLEOTIDE SEQUENCE [LARGE SCALE GENOMIC DNA]</scope>
    <source>
        <strain evidence="3 4">EB</strain>
    </source>
</reference>